<keyword evidence="1" id="KW-0732">Signal</keyword>
<reference evidence="2" key="1">
    <citation type="submission" date="2020-06" db="EMBL/GenBank/DDBJ databases">
        <authorList>
            <consortium name="Plant Systems Biology data submission"/>
        </authorList>
    </citation>
    <scope>NUCLEOTIDE SEQUENCE</scope>
    <source>
        <strain evidence="2">D6</strain>
    </source>
</reference>
<comment type="caution">
    <text evidence="2">The sequence shown here is derived from an EMBL/GenBank/DDBJ whole genome shotgun (WGS) entry which is preliminary data.</text>
</comment>
<protein>
    <submittedName>
        <fullName evidence="2">Uncharacterized protein</fullName>
    </submittedName>
</protein>
<sequence>MKIQITAPLLALVMASTSHATGTDGTTQLNKLAHAVHENAPLGGLRAGSTGHRQLGWKTALARFFNGVDDEVEPAGMEQKTPIAFAAGNEGESQQLARQGVVPNPPGGTTDPMFQAGLDAANANDSKEYGDISDCGPCHSLDECDRADVSREIHNDSGNRYVVAKVGSEILLSRPDTPVSYTLHGSGGIAGADHECAHIILFDGPTGELLGGYWAVPGRITGNAETTPYSSASINSNDPVNGDIRILVDGE</sequence>
<evidence type="ECO:0000256" key="1">
    <source>
        <dbReference type="SAM" id="SignalP"/>
    </source>
</evidence>
<evidence type="ECO:0000313" key="2">
    <source>
        <dbReference type="EMBL" id="CAB9505080.1"/>
    </source>
</evidence>
<proteinExistence type="predicted"/>
<gene>
    <name evidence="2" type="ORF">SEMRO_218_G090050.1</name>
</gene>
<feature type="chain" id="PRO_5040251664" evidence="1">
    <location>
        <begin position="21"/>
        <end position="251"/>
    </location>
</feature>
<keyword evidence="3" id="KW-1185">Reference proteome</keyword>
<accession>A0A9N8DN36</accession>
<name>A0A9N8DN36_9STRA</name>
<feature type="signal peptide" evidence="1">
    <location>
        <begin position="1"/>
        <end position="20"/>
    </location>
</feature>
<dbReference type="Proteomes" id="UP001153069">
    <property type="component" value="Unassembled WGS sequence"/>
</dbReference>
<dbReference type="AlphaFoldDB" id="A0A9N8DN36"/>
<dbReference type="EMBL" id="CAICTM010000217">
    <property type="protein sequence ID" value="CAB9505080.1"/>
    <property type="molecule type" value="Genomic_DNA"/>
</dbReference>
<organism evidence="2 3">
    <name type="scientific">Seminavis robusta</name>
    <dbReference type="NCBI Taxonomy" id="568900"/>
    <lineage>
        <taxon>Eukaryota</taxon>
        <taxon>Sar</taxon>
        <taxon>Stramenopiles</taxon>
        <taxon>Ochrophyta</taxon>
        <taxon>Bacillariophyta</taxon>
        <taxon>Bacillariophyceae</taxon>
        <taxon>Bacillariophycidae</taxon>
        <taxon>Naviculales</taxon>
        <taxon>Naviculaceae</taxon>
        <taxon>Seminavis</taxon>
    </lineage>
</organism>
<evidence type="ECO:0000313" key="3">
    <source>
        <dbReference type="Proteomes" id="UP001153069"/>
    </source>
</evidence>